<proteinExistence type="predicted"/>
<dbReference type="EMBL" id="CSBK01000127">
    <property type="protein sequence ID" value="COW98418.1"/>
    <property type="molecule type" value="Genomic_DNA"/>
</dbReference>
<evidence type="ECO:0000313" key="3">
    <source>
        <dbReference type="Proteomes" id="UP000039021"/>
    </source>
</evidence>
<name>A0A916L808_MYCTX</name>
<gene>
    <name evidence="2" type="ORF">ERS007739_00454</name>
</gene>
<feature type="compositionally biased region" description="Polar residues" evidence="1">
    <location>
        <begin position="7"/>
        <end position="20"/>
    </location>
</feature>
<dbReference type="AlphaFoldDB" id="A0A916L808"/>
<reference evidence="3" key="1">
    <citation type="submission" date="2015-03" db="EMBL/GenBank/DDBJ databases">
        <authorList>
            <consortium name="Pathogen Informatics"/>
        </authorList>
    </citation>
    <scope>NUCLEOTIDE SEQUENCE [LARGE SCALE GENOMIC DNA]</scope>
    <source>
        <strain evidence="3">N09902308</strain>
    </source>
</reference>
<feature type="region of interest" description="Disordered" evidence="1">
    <location>
        <begin position="1"/>
        <end position="20"/>
    </location>
</feature>
<dbReference type="Proteomes" id="UP000039021">
    <property type="component" value="Unassembled WGS sequence"/>
</dbReference>
<organism evidence="2 3">
    <name type="scientific">Mycobacterium tuberculosis</name>
    <dbReference type="NCBI Taxonomy" id="1773"/>
    <lineage>
        <taxon>Bacteria</taxon>
        <taxon>Bacillati</taxon>
        <taxon>Actinomycetota</taxon>
        <taxon>Actinomycetes</taxon>
        <taxon>Mycobacteriales</taxon>
        <taxon>Mycobacteriaceae</taxon>
        <taxon>Mycobacterium</taxon>
        <taxon>Mycobacterium tuberculosis complex</taxon>
    </lineage>
</organism>
<sequence>MKPAWAATTSIAPSVGSPTICQRVPSRTSAASLLQAPASSDQRRAALAFTGTGASSVSHRRTSGA</sequence>
<protein>
    <submittedName>
        <fullName evidence="2">Uncharacterized protein</fullName>
    </submittedName>
</protein>
<comment type="caution">
    <text evidence="2">The sequence shown here is derived from an EMBL/GenBank/DDBJ whole genome shotgun (WGS) entry which is preliminary data.</text>
</comment>
<evidence type="ECO:0000256" key="1">
    <source>
        <dbReference type="SAM" id="MobiDB-lite"/>
    </source>
</evidence>
<accession>A0A916L808</accession>
<evidence type="ECO:0000313" key="2">
    <source>
        <dbReference type="EMBL" id="COW98418.1"/>
    </source>
</evidence>